<accession>A0ABW8EKH6</accession>
<protein>
    <submittedName>
        <fullName evidence="3">VWA domain-containing protein</fullName>
    </submittedName>
</protein>
<gene>
    <name evidence="3" type="ORF">ACIO7M_14850</name>
</gene>
<evidence type="ECO:0000259" key="2">
    <source>
        <dbReference type="PROSITE" id="PS50234"/>
    </source>
</evidence>
<feature type="compositionally biased region" description="Gly residues" evidence="1">
    <location>
        <begin position="489"/>
        <end position="527"/>
    </location>
</feature>
<keyword evidence="4" id="KW-1185">Reference proteome</keyword>
<name>A0ABW8EKH6_STRT5</name>
<dbReference type="CDD" id="cd00198">
    <property type="entry name" value="vWFA"/>
    <property type="match status" value="1"/>
</dbReference>
<dbReference type="SMART" id="SM00327">
    <property type="entry name" value="VWA"/>
    <property type="match status" value="1"/>
</dbReference>
<dbReference type="RefSeq" id="WP_402380869.1">
    <property type="nucleotide sequence ID" value="NZ_JBIUYY010000005.1"/>
</dbReference>
<dbReference type="Gene3D" id="3.40.50.1460">
    <property type="match status" value="1"/>
</dbReference>
<feature type="region of interest" description="Disordered" evidence="1">
    <location>
        <begin position="265"/>
        <end position="531"/>
    </location>
</feature>
<dbReference type="SUPFAM" id="SSF53300">
    <property type="entry name" value="vWA-like"/>
    <property type="match status" value="1"/>
</dbReference>
<evidence type="ECO:0000313" key="4">
    <source>
        <dbReference type="Proteomes" id="UP001617351"/>
    </source>
</evidence>
<feature type="compositionally biased region" description="Gly residues" evidence="1">
    <location>
        <begin position="417"/>
        <end position="456"/>
    </location>
</feature>
<feature type="compositionally biased region" description="Gly residues" evidence="1">
    <location>
        <begin position="393"/>
        <end position="406"/>
    </location>
</feature>
<feature type="compositionally biased region" description="Gly residues" evidence="1">
    <location>
        <begin position="463"/>
        <end position="478"/>
    </location>
</feature>
<feature type="domain" description="VWFA" evidence="2">
    <location>
        <begin position="928"/>
        <end position="1073"/>
    </location>
</feature>
<feature type="compositionally biased region" description="Low complexity" evidence="1">
    <location>
        <begin position="479"/>
        <end position="488"/>
    </location>
</feature>
<dbReference type="Proteomes" id="UP001617351">
    <property type="component" value="Unassembled WGS sequence"/>
</dbReference>
<comment type="caution">
    <text evidence="3">The sequence shown here is derived from an EMBL/GenBank/DDBJ whole genome shotgun (WGS) entry which is preliminary data.</text>
</comment>
<sequence>MTGDSPVARFDPRGKVNRALLVGVPEYAFKQPKHPAGVSGDLPAVAHNLTELERVLRAGGVFGPDGVTVSRPRNVDEFDRELYTAAAEAEGLLLLYFSGHGAVPSTGDGLWLQMRRATIVPGAESVFLGAAPWKGVLAVLSGARAEQVVVVLDCCYAGNAAAAWDALGTSQRRRTSVLMSVQANNRIDAGDDDTPTPFTARLVELLEGGLRGRGGEVTFAGLADRLRAYMSAHHTTLREPPEPWEPQSRPATSGADVLLAVAARRPPRLPVTPPTGGPTGPGTPGTTPGSDGTAGPDGAGGPGGTTGSGSPGGPVGPDGPGVPPVAAGSGGHGGAGDTDAVGGSGETGGAGGRDGAGDPGSTADVGGSAGSHATSPDTTGGPDDASASHGSTHGLGGTGTNGVGGRVGRDGPNTSGAAGGGNDHGSGAGSGGTGSGTSVGNGSGTPGGGGNSGPPGGRIDSGAVGGEGATGRPGGGNGSASSGDSSGSGATGDGNGSAAVGGGSGSGTSGDGNGSDTNGEGGGGKGSGRWAFDPRRITTLVGVPAAALSLIVAGLTYFGGADRPPCRPPLELRLLTDPDLEPTVRKAAEAYLSSAGNRTADGCRRSGITVYSAGSAAVTTAFGRQSGHWLRPAGEEDNPQRDIGPQPDIWIPASPASVERARPAADESAYADLTADPAPFAYSPVVLAVPQNLSGEALADRTGRLAALTAALRQRDPKAEVRRTDPEHTDAGLLATVGLHGPAQDDPATAERAVSQAGLPARTGVDLLCTLPDDDAVDERTAALVPEFLLRTGVGCDSTTRARRMAAYPVDVPGLGPTFVRVRWLGADGDTDQRDDAVRRFHAWLTGNARGAGKGGLAVFGVDGFRSAAAGHLPLGPDGAGKGGGTDDKAAFSAFGALKDPGALAGPASPAAMAAALKGYREANGPGRVLFLLDSSGSMGALWTGAGGAPGIISQSLAGLGERDDYGVWAVASDPRTGRHHTELLPFGRHPQRADAQRAVTAAPVLDLEADPYRALTAALDEMDRRGTDDHRPQLVVFLTDGEDNNRLAESGRLDTLLQSARTKGVPVVMASLDGGGCDPGKPAAAVAEASGGRCLDTKGDLVTRLREEVARTGTGDEA</sequence>
<organism evidence="3 4">
    <name type="scientific">Streptomyces toxytricini</name>
    <name type="common">Actinomyces toxytricini</name>
    <dbReference type="NCBI Taxonomy" id="67369"/>
    <lineage>
        <taxon>Bacteria</taxon>
        <taxon>Bacillati</taxon>
        <taxon>Actinomycetota</taxon>
        <taxon>Actinomycetes</taxon>
        <taxon>Kitasatosporales</taxon>
        <taxon>Streptomycetaceae</taxon>
        <taxon>Streptomyces</taxon>
    </lineage>
</organism>
<dbReference type="InterPro" id="IPR002035">
    <property type="entry name" value="VWF_A"/>
</dbReference>
<reference evidence="3 4" key="1">
    <citation type="submission" date="2024-10" db="EMBL/GenBank/DDBJ databases">
        <title>The Natural Products Discovery Center: Release of the First 8490 Sequenced Strains for Exploring Actinobacteria Biosynthetic Diversity.</title>
        <authorList>
            <person name="Kalkreuter E."/>
            <person name="Kautsar S.A."/>
            <person name="Yang D."/>
            <person name="Bader C.D."/>
            <person name="Teijaro C.N."/>
            <person name="Fluegel L."/>
            <person name="Davis C.M."/>
            <person name="Simpson J.R."/>
            <person name="Lauterbach L."/>
            <person name="Steele A.D."/>
            <person name="Gui C."/>
            <person name="Meng S."/>
            <person name="Li G."/>
            <person name="Viehrig K."/>
            <person name="Ye F."/>
            <person name="Su P."/>
            <person name="Kiefer A.F."/>
            <person name="Nichols A."/>
            <person name="Cepeda A.J."/>
            <person name="Yan W."/>
            <person name="Fan B."/>
            <person name="Jiang Y."/>
            <person name="Adhikari A."/>
            <person name="Zheng C.-J."/>
            <person name="Schuster L."/>
            <person name="Cowan T.M."/>
            <person name="Smanski M.J."/>
            <person name="Chevrette M.G."/>
            <person name="De Carvalho L.P.S."/>
            <person name="Shen B."/>
        </authorList>
    </citation>
    <scope>NUCLEOTIDE SEQUENCE [LARGE SCALE GENOMIC DNA]</scope>
    <source>
        <strain evidence="3 4">NPDC087220</strain>
    </source>
</reference>
<evidence type="ECO:0000313" key="3">
    <source>
        <dbReference type="EMBL" id="MFJ2822381.1"/>
    </source>
</evidence>
<dbReference type="Gene3D" id="3.40.50.410">
    <property type="entry name" value="von Willebrand factor, type A domain"/>
    <property type="match status" value="1"/>
</dbReference>
<feature type="compositionally biased region" description="Gly residues" evidence="1">
    <location>
        <begin position="295"/>
        <end position="319"/>
    </location>
</feature>
<feature type="compositionally biased region" description="Low complexity" evidence="1">
    <location>
        <begin position="284"/>
        <end position="294"/>
    </location>
</feature>
<feature type="compositionally biased region" description="Gly residues" evidence="1">
    <location>
        <begin position="328"/>
        <end position="358"/>
    </location>
</feature>
<proteinExistence type="predicted"/>
<dbReference type="InterPro" id="IPR036465">
    <property type="entry name" value="vWFA_dom_sf"/>
</dbReference>
<dbReference type="EMBL" id="JBIUYY010000005">
    <property type="protein sequence ID" value="MFJ2822381.1"/>
    <property type="molecule type" value="Genomic_DNA"/>
</dbReference>
<dbReference type="PROSITE" id="PS50234">
    <property type="entry name" value="VWFA"/>
    <property type="match status" value="1"/>
</dbReference>
<evidence type="ECO:0000256" key="1">
    <source>
        <dbReference type="SAM" id="MobiDB-lite"/>
    </source>
</evidence>